<keyword evidence="3" id="KW-1185">Reference proteome</keyword>
<comment type="caution">
    <text evidence="2">The sequence shown here is derived from an EMBL/GenBank/DDBJ whole genome shotgun (WGS) entry which is preliminary data.</text>
</comment>
<dbReference type="Proteomes" id="UP001301958">
    <property type="component" value="Unassembled WGS sequence"/>
</dbReference>
<gene>
    <name evidence="2" type="ORF">QBC38DRAFT_376129</name>
</gene>
<reference evidence="2" key="1">
    <citation type="journal article" date="2023" name="Mol. Phylogenet. Evol.">
        <title>Genome-scale phylogeny and comparative genomics of the fungal order Sordariales.</title>
        <authorList>
            <person name="Hensen N."/>
            <person name="Bonometti L."/>
            <person name="Westerberg I."/>
            <person name="Brannstrom I.O."/>
            <person name="Guillou S."/>
            <person name="Cros-Aarteil S."/>
            <person name="Calhoun S."/>
            <person name="Haridas S."/>
            <person name="Kuo A."/>
            <person name="Mondo S."/>
            <person name="Pangilinan J."/>
            <person name="Riley R."/>
            <person name="LaButti K."/>
            <person name="Andreopoulos B."/>
            <person name="Lipzen A."/>
            <person name="Chen C."/>
            <person name="Yan M."/>
            <person name="Daum C."/>
            <person name="Ng V."/>
            <person name="Clum A."/>
            <person name="Steindorff A."/>
            <person name="Ohm R.A."/>
            <person name="Martin F."/>
            <person name="Silar P."/>
            <person name="Natvig D.O."/>
            <person name="Lalanne C."/>
            <person name="Gautier V."/>
            <person name="Ament-Velasquez S.L."/>
            <person name="Kruys A."/>
            <person name="Hutchinson M.I."/>
            <person name="Powell A.J."/>
            <person name="Barry K."/>
            <person name="Miller A.N."/>
            <person name="Grigoriev I.V."/>
            <person name="Debuchy R."/>
            <person name="Gladieux P."/>
            <person name="Hiltunen Thoren M."/>
            <person name="Johannesson H."/>
        </authorList>
    </citation>
    <scope>NUCLEOTIDE SEQUENCE</scope>
    <source>
        <strain evidence="2">CBS 990.96</strain>
    </source>
</reference>
<evidence type="ECO:0000313" key="3">
    <source>
        <dbReference type="Proteomes" id="UP001301958"/>
    </source>
</evidence>
<proteinExistence type="predicted"/>
<feature type="transmembrane region" description="Helical" evidence="1">
    <location>
        <begin position="77"/>
        <end position="106"/>
    </location>
</feature>
<organism evidence="2 3">
    <name type="scientific">Podospora fimiseda</name>
    <dbReference type="NCBI Taxonomy" id="252190"/>
    <lineage>
        <taxon>Eukaryota</taxon>
        <taxon>Fungi</taxon>
        <taxon>Dikarya</taxon>
        <taxon>Ascomycota</taxon>
        <taxon>Pezizomycotina</taxon>
        <taxon>Sordariomycetes</taxon>
        <taxon>Sordariomycetidae</taxon>
        <taxon>Sordariales</taxon>
        <taxon>Podosporaceae</taxon>
        <taxon>Podospora</taxon>
    </lineage>
</organism>
<accession>A0AAN6YMQ3</accession>
<protein>
    <submittedName>
        <fullName evidence="2">Uncharacterized protein</fullName>
    </submittedName>
</protein>
<evidence type="ECO:0000256" key="1">
    <source>
        <dbReference type="SAM" id="Phobius"/>
    </source>
</evidence>
<reference evidence="2" key="2">
    <citation type="submission" date="2023-05" db="EMBL/GenBank/DDBJ databases">
        <authorList>
            <consortium name="Lawrence Berkeley National Laboratory"/>
            <person name="Steindorff A."/>
            <person name="Hensen N."/>
            <person name="Bonometti L."/>
            <person name="Westerberg I."/>
            <person name="Brannstrom I.O."/>
            <person name="Guillou S."/>
            <person name="Cros-Aarteil S."/>
            <person name="Calhoun S."/>
            <person name="Haridas S."/>
            <person name="Kuo A."/>
            <person name="Mondo S."/>
            <person name="Pangilinan J."/>
            <person name="Riley R."/>
            <person name="Labutti K."/>
            <person name="Andreopoulos B."/>
            <person name="Lipzen A."/>
            <person name="Chen C."/>
            <person name="Yanf M."/>
            <person name="Daum C."/>
            <person name="Ng V."/>
            <person name="Clum A."/>
            <person name="Ohm R."/>
            <person name="Martin F."/>
            <person name="Silar P."/>
            <person name="Natvig D."/>
            <person name="Lalanne C."/>
            <person name="Gautier V."/>
            <person name="Ament-Velasquez S.L."/>
            <person name="Kruys A."/>
            <person name="Hutchinson M.I."/>
            <person name="Powell A.J."/>
            <person name="Barry K."/>
            <person name="Miller A.N."/>
            <person name="Grigoriev I.V."/>
            <person name="Debuchy R."/>
            <person name="Gladieux P."/>
            <person name="Thoren M.H."/>
            <person name="Johannesson H."/>
        </authorList>
    </citation>
    <scope>NUCLEOTIDE SEQUENCE</scope>
    <source>
        <strain evidence="2">CBS 990.96</strain>
    </source>
</reference>
<dbReference type="AlphaFoldDB" id="A0AAN6YMQ3"/>
<sequence length="115" mass="13213">ADPTSQRILRRLITKEDFDPDSRRSASFITAYTQLPEGGPKYRYWGTRLVDLFDEVDDPAPRGYLEKWLQRRSGARYVMMATLIGVMIAVLLGILGLPVGIFQAWVAYQQWKHPV</sequence>
<dbReference type="EMBL" id="MU865501">
    <property type="protein sequence ID" value="KAK4221954.1"/>
    <property type="molecule type" value="Genomic_DNA"/>
</dbReference>
<name>A0AAN6YMQ3_9PEZI</name>
<keyword evidence="1" id="KW-0472">Membrane</keyword>
<keyword evidence="1" id="KW-0812">Transmembrane</keyword>
<evidence type="ECO:0000313" key="2">
    <source>
        <dbReference type="EMBL" id="KAK4221954.1"/>
    </source>
</evidence>
<feature type="non-terminal residue" evidence="2">
    <location>
        <position position="1"/>
    </location>
</feature>
<keyword evidence="1" id="KW-1133">Transmembrane helix</keyword>